<organism evidence="2 3">
    <name type="scientific">Burkholderia lata (strain ATCC 17760 / DSM 23089 / LMG 22485 / NCIMB 9086 / R18194 / 383)</name>
    <dbReference type="NCBI Taxonomy" id="482957"/>
    <lineage>
        <taxon>Bacteria</taxon>
        <taxon>Pseudomonadati</taxon>
        <taxon>Pseudomonadota</taxon>
        <taxon>Betaproteobacteria</taxon>
        <taxon>Burkholderiales</taxon>
        <taxon>Burkholderiaceae</taxon>
        <taxon>Burkholderia</taxon>
        <taxon>Burkholderia cepacia complex</taxon>
    </lineage>
</organism>
<evidence type="ECO:0000256" key="1">
    <source>
        <dbReference type="SAM" id="MobiDB-lite"/>
    </source>
</evidence>
<evidence type="ECO:0000313" key="2">
    <source>
        <dbReference type="EMBL" id="VWB09904.1"/>
    </source>
</evidence>
<reference evidence="2 3" key="1">
    <citation type="submission" date="2019-09" db="EMBL/GenBank/DDBJ databases">
        <authorList>
            <person name="Depoorter E."/>
        </authorList>
    </citation>
    <scope>NUCLEOTIDE SEQUENCE [LARGE SCALE GENOMIC DNA]</scope>
    <source>
        <strain evidence="2">LMG 6863</strain>
    </source>
</reference>
<dbReference type="AlphaFoldDB" id="A0A6P2GZ88"/>
<proteinExistence type="predicted"/>
<gene>
    <name evidence="2" type="ORF">BLA6863_00296</name>
</gene>
<feature type="region of interest" description="Disordered" evidence="1">
    <location>
        <begin position="122"/>
        <end position="147"/>
    </location>
</feature>
<evidence type="ECO:0000313" key="3">
    <source>
        <dbReference type="Proteomes" id="UP000494170"/>
    </source>
</evidence>
<accession>A0A6P2GZ88</accession>
<sequence>MKFVILDNTAWTTHFVVLQSISRAAETASGASRRTTERLVCWTHPTSSLLPFIPIRLSGRFRRHVARAVTNFFRSALTEIPVRRMRELHMRLCSHASMQVTRCTRRCTIVIHARRLSHFSKAETTTPACRGRRSSPNGDRCAARANQKVSQSSESAVAAVCAGAAEAATGLRTGAAAAARFGGASRSSRAAAWTGATTVAAGARGA</sequence>
<protein>
    <submittedName>
        <fullName evidence="2">Uncharacterized protein</fullName>
    </submittedName>
</protein>
<dbReference type="Proteomes" id="UP000494170">
    <property type="component" value="Unassembled WGS sequence"/>
</dbReference>
<dbReference type="EMBL" id="CABVPY010000001">
    <property type="protein sequence ID" value="VWB09904.1"/>
    <property type="molecule type" value="Genomic_DNA"/>
</dbReference>
<name>A0A6P2GZ88_BURL3</name>